<accession>A0A2G1UJW4</accession>
<evidence type="ECO:0000313" key="4">
    <source>
        <dbReference type="Proteomes" id="UP000231409"/>
    </source>
</evidence>
<proteinExistence type="inferred from homology"/>
<comment type="similarity">
    <text evidence="1">Belongs to the bactofilin family.</text>
</comment>
<organism evidence="3 4">
    <name type="scientific">Marinobacter profundi</name>
    <dbReference type="NCBI Taxonomy" id="2666256"/>
    <lineage>
        <taxon>Bacteria</taxon>
        <taxon>Pseudomonadati</taxon>
        <taxon>Pseudomonadota</taxon>
        <taxon>Gammaproteobacteria</taxon>
        <taxon>Pseudomonadales</taxon>
        <taxon>Marinobacteraceae</taxon>
        <taxon>Marinobacter</taxon>
    </lineage>
</organism>
<sequence length="160" mass="16698">MLGKKKQKPRRPAGHFDTLISAKTSLVGDIQFSGGLHIDGRVTGKVVAEDGADAILRLSEVGEVDGDIVAPHVIINGTVHGDVYASAHLELASNASINGNVYYNLIEMAMGAAVNGNLVHQKEPVGLIGQSTGKKDKQSVAKVDAEADSSKKAEVTLSAE</sequence>
<dbReference type="AlphaFoldDB" id="A0A2G1UJW4"/>
<evidence type="ECO:0000313" key="3">
    <source>
        <dbReference type="EMBL" id="PHQ14710.1"/>
    </source>
</evidence>
<dbReference type="InterPro" id="IPR007607">
    <property type="entry name" value="BacA/B"/>
</dbReference>
<dbReference type="EMBL" id="NTFH01000009">
    <property type="protein sequence ID" value="PHQ14710.1"/>
    <property type="molecule type" value="Genomic_DNA"/>
</dbReference>
<dbReference type="PANTHER" id="PTHR35024:SF4">
    <property type="entry name" value="POLYMER-FORMING CYTOSKELETAL PROTEIN"/>
    <property type="match status" value="1"/>
</dbReference>
<dbReference type="PANTHER" id="PTHR35024">
    <property type="entry name" value="HYPOTHETICAL CYTOSOLIC PROTEIN"/>
    <property type="match status" value="1"/>
</dbReference>
<dbReference type="Pfam" id="PF04519">
    <property type="entry name" value="Bactofilin"/>
    <property type="match status" value="1"/>
</dbReference>
<feature type="region of interest" description="Disordered" evidence="2">
    <location>
        <begin position="128"/>
        <end position="160"/>
    </location>
</feature>
<gene>
    <name evidence="3" type="ORF">CLH61_13205</name>
</gene>
<reference evidence="3 4" key="1">
    <citation type="submission" date="2017-09" db="EMBL/GenBank/DDBJ databases">
        <title>The draft genome sequences of Marinobacter sp. PWS21.</title>
        <authorList>
            <person name="Cao J."/>
        </authorList>
    </citation>
    <scope>NUCLEOTIDE SEQUENCE [LARGE SCALE GENOMIC DNA]</scope>
    <source>
        <strain evidence="3 4">PWS21</strain>
    </source>
</reference>
<dbReference type="RefSeq" id="WP_099615213.1">
    <property type="nucleotide sequence ID" value="NZ_KZ319372.1"/>
</dbReference>
<feature type="compositionally biased region" description="Basic and acidic residues" evidence="2">
    <location>
        <begin position="133"/>
        <end position="154"/>
    </location>
</feature>
<evidence type="ECO:0000256" key="2">
    <source>
        <dbReference type="SAM" id="MobiDB-lite"/>
    </source>
</evidence>
<comment type="caution">
    <text evidence="3">The sequence shown here is derived from an EMBL/GenBank/DDBJ whole genome shotgun (WGS) entry which is preliminary data.</text>
</comment>
<protein>
    <submittedName>
        <fullName evidence="3">Cell shape determination protein CcmA</fullName>
    </submittedName>
</protein>
<evidence type="ECO:0000256" key="1">
    <source>
        <dbReference type="ARBA" id="ARBA00044755"/>
    </source>
</evidence>
<dbReference type="Proteomes" id="UP000231409">
    <property type="component" value="Unassembled WGS sequence"/>
</dbReference>
<keyword evidence="4" id="KW-1185">Reference proteome</keyword>
<name>A0A2G1UJW4_9GAMM</name>